<feature type="region of interest" description="tRNA (mnm(5)s(2)U34)-methyltransferase" evidence="10">
    <location>
        <begin position="1"/>
        <end position="239"/>
    </location>
</feature>
<dbReference type="Gene3D" id="3.50.50.60">
    <property type="entry name" value="FAD/NAD(P)-binding domain"/>
    <property type="match status" value="1"/>
</dbReference>
<dbReference type="PANTHER" id="PTHR13847:SF283">
    <property type="entry name" value="TRNA 5-METHYLAMINOMETHYL-2-THIOURIDINE BIOSYNTHESIS BIFUNCTIONAL PROTEIN MNMC"/>
    <property type="match status" value="1"/>
</dbReference>
<comment type="subcellular location">
    <subcellularLocation>
        <location evidence="10">Cytoplasm</location>
    </subcellularLocation>
</comment>
<keyword evidence="2 10" id="KW-0489">Methyltransferase</keyword>
<evidence type="ECO:0000256" key="10">
    <source>
        <dbReference type="HAMAP-Rule" id="MF_01102"/>
    </source>
</evidence>
<dbReference type="Pfam" id="PF01266">
    <property type="entry name" value="DAO"/>
    <property type="match status" value="1"/>
</dbReference>
<dbReference type="Gene3D" id="3.40.50.150">
    <property type="entry name" value="Vaccinia Virus protein VP39"/>
    <property type="match status" value="1"/>
</dbReference>
<name>A0AA51X7S4_9GAMM</name>
<dbReference type="EC" id="2.1.1.61" evidence="10"/>
<dbReference type="PANTHER" id="PTHR13847">
    <property type="entry name" value="SARCOSINE DEHYDROGENASE-RELATED"/>
    <property type="match status" value="1"/>
</dbReference>
<keyword evidence="14" id="KW-1185">Reference proteome</keyword>
<evidence type="ECO:0000313" key="13">
    <source>
        <dbReference type="EMBL" id="WMS88209.1"/>
    </source>
</evidence>
<dbReference type="Proteomes" id="UP001239782">
    <property type="component" value="Chromosome"/>
</dbReference>
<keyword evidence="8 10" id="KW-0560">Oxidoreductase</keyword>
<dbReference type="AlphaFoldDB" id="A0AA51X7S4"/>
<comment type="similarity">
    <text evidence="10">In the N-terminal section; belongs to the methyltransferase superfamily. tRNA (mnm(5)s(2)U34)-methyltransferase family.</text>
</comment>
<dbReference type="NCBIfam" id="NF033855">
    <property type="entry name" value="tRNA_MNMC2"/>
    <property type="match status" value="1"/>
</dbReference>
<comment type="cofactor">
    <cofactor evidence="10">
        <name>FAD</name>
        <dbReference type="ChEBI" id="CHEBI:57692"/>
    </cofactor>
</comment>
<dbReference type="RefSeq" id="WP_309203413.1">
    <property type="nucleotide sequence ID" value="NZ_CP133548.1"/>
</dbReference>
<dbReference type="EMBL" id="CP133548">
    <property type="protein sequence ID" value="WMS88209.1"/>
    <property type="molecule type" value="Genomic_DNA"/>
</dbReference>
<evidence type="ECO:0000256" key="1">
    <source>
        <dbReference type="ARBA" id="ARBA00022490"/>
    </source>
</evidence>
<dbReference type="InterPro" id="IPR008471">
    <property type="entry name" value="MnmC-like_methylTransf"/>
</dbReference>
<dbReference type="Gene3D" id="3.30.9.10">
    <property type="entry name" value="D-Amino Acid Oxidase, subunit A, domain 2"/>
    <property type="match status" value="1"/>
</dbReference>
<dbReference type="EC" id="1.5.-.-" evidence="10"/>
<feature type="domain" description="MnmC-like methyltransferase" evidence="12">
    <location>
        <begin position="114"/>
        <end position="237"/>
    </location>
</feature>
<dbReference type="GO" id="GO:0002097">
    <property type="term" value="P:tRNA wobble base modification"/>
    <property type="evidence" value="ECO:0007669"/>
    <property type="project" value="UniProtKB-UniRule"/>
</dbReference>
<dbReference type="InterPro" id="IPR036188">
    <property type="entry name" value="FAD/NAD-bd_sf"/>
</dbReference>
<keyword evidence="6 10" id="KW-0819">tRNA processing</keyword>
<dbReference type="InterPro" id="IPR006076">
    <property type="entry name" value="FAD-dep_OxRdtase"/>
</dbReference>
<dbReference type="HAMAP" id="MF_01102">
    <property type="entry name" value="MnmC"/>
    <property type="match status" value="1"/>
</dbReference>
<evidence type="ECO:0000256" key="4">
    <source>
        <dbReference type="ARBA" id="ARBA00022679"/>
    </source>
</evidence>
<evidence type="ECO:0000259" key="11">
    <source>
        <dbReference type="Pfam" id="PF01266"/>
    </source>
</evidence>
<proteinExistence type="inferred from homology"/>
<dbReference type="GO" id="GO:0032259">
    <property type="term" value="P:methylation"/>
    <property type="evidence" value="ECO:0007669"/>
    <property type="project" value="UniProtKB-KW"/>
</dbReference>
<evidence type="ECO:0000259" key="12">
    <source>
        <dbReference type="Pfam" id="PF05430"/>
    </source>
</evidence>
<keyword evidence="3 10" id="KW-0285">Flavoprotein</keyword>
<evidence type="ECO:0000256" key="3">
    <source>
        <dbReference type="ARBA" id="ARBA00022630"/>
    </source>
</evidence>
<feature type="region of interest" description="FAD-dependent cmnm(5)s(2)U34 oxidoreductase" evidence="10">
    <location>
        <begin position="272"/>
        <end position="675"/>
    </location>
</feature>
<organism evidence="13 14">
    <name type="scientific">Pleionea litopenaei</name>
    <dbReference type="NCBI Taxonomy" id="3070815"/>
    <lineage>
        <taxon>Bacteria</taxon>
        <taxon>Pseudomonadati</taxon>
        <taxon>Pseudomonadota</taxon>
        <taxon>Gammaproteobacteria</taxon>
        <taxon>Oceanospirillales</taxon>
        <taxon>Pleioneaceae</taxon>
        <taxon>Pleionea</taxon>
    </lineage>
</organism>
<protein>
    <recommendedName>
        <fullName evidence="10">tRNA 5-methylaminomethyl-2-thiouridine biosynthesis bifunctional protein MnmC</fullName>
        <shortName evidence="10">tRNA mnm(5)s(2)U biosynthesis bifunctional protein</shortName>
    </recommendedName>
    <domain>
        <recommendedName>
            <fullName evidence="10">tRNA (mnm(5)s(2)U34)-methyltransferase</fullName>
            <ecNumber evidence="10">2.1.1.61</ecNumber>
        </recommendedName>
    </domain>
    <domain>
        <recommendedName>
            <fullName evidence="10">FAD-dependent cmnm(5)s(2)U34 oxidoreductase</fullName>
            <ecNumber evidence="10">1.5.-.-</ecNumber>
        </recommendedName>
    </domain>
</protein>
<evidence type="ECO:0000256" key="2">
    <source>
        <dbReference type="ARBA" id="ARBA00022603"/>
    </source>
</evidence>
<evidence type="ECO:0000256" key="7">
    <source>
        <dbReference type="ARBA" id="ARBA00022827"/>
    </source>
</evidence>
<dbReference type="SUPFAM" id="SSF51905">
    <property type="entry name" value="FAD/NAD(P)-binding domain"/>
    <property type="match status" value="1"/>
</dbReference>
<evidence type="ECO:0000256" key="8">
    <source>
        <dbReference type="ARBA" id="ARBA00023002"/>
    </source>
</evidence>
<evidence type="ECO:0000256" key="5">
    <source>
        <dbReference type="ARBA" id="ARBA00022691"/>
    </source>
</evidence>
<dbReference type="InterPro" id="IPR023032">
    <property type="entry name" value="tRNA_MAMT_biosynth_bifunc_MnmC"/>
</dbReference>
<dbReference type="GO" id="GO:0016645">
    <property type="term" value="F:oxidoreductase activity, acting on the CH-NH group of donors"/>
    <property type="evidence" value="ECO:0007669"/>
    <property type="project" value="InterPro"/>
</dbReference>
<comment type="similarity">
    <text evidence="10">In the C-terminal section; belongs to the DAO family.</text>
</comment>
<dbReference type="GO" id="GO:0050660">
    <property type="term" value="F:flavin adenine dinucleotide binding"/>
    <property type="evidence" value="ECO:0007669"/>
    <property type="project" value="UniProtKB-UniRule"/>
</dbReference>
<dbReference type="KEGG" id="plei:Q9312_04660"/>
<comment type="catalytic activity">
    <reaction evidence="10">
        <text>5-aminomethyl-2-thiouridine(34) in tRNA + S-adenosyl-L-methionine = 5-methylaminomethyl-2-thiouridine(34) in tRNA + S-adenosyl-L-homocysteine + H(+)</text>
        <dbReference type="Rhea" id="RHEA:19569"/>
        <dbReference type="Rhea" id="RHEA-COMP:10195"/>
        <dbReference type="Rhea" id="RHEA-COMP:10197"/>
        <dbReference type="ChEBI" id="CHEBI:15378"/>
        <dbReference type="ChEBI" id="CHEBI:57856"/>
        <dbReference type="ChEBI" id="CHEBI:59789"/>
        <dbReference type="ChEBI" id="CHEBI:74454"/>
        <dbReference type="ChEBI" id="CHEBI:74455"/>
        <dbReference type="EC" id="2.1.1.61"/>
    </reaction>
</comment>
<feature type="domain" description="FAD dependent oxidoreductase" evidence="11">
    <location>
        <begin position="268"/>
        <end position="624"/>
    </location>
</feature>
<evidence type="ECO:0000256" key="6">
    <source>
        <dbReference type="ARBA" id="ARBA00022694"/>
    </source>
</evidence>
<evidence type="ECO:0000256" key="9">
    <source>
        <dbReference type="ARBA" id="ARBA00023268"/>
    </source>
</evidence>
<dbReference type="GO" id="GO:0005737">
    <property type="term" value="C:cytoplasm"/>
    <property type="evidence" value="ECO:0007669"/>
    <property type="project" value="UniProtKB-SubCell"/>
</dbReference>
<accession>A0AA51X7S4</accession>
<comment type="function">
    <text evidence="10">Catalyzes the last two steps in the biosynthesis of 5-methylaminomethyl-2-thiouridine (mnm(5)s(2)U) at the wobble position (U34) in tRNA. Catalyzes the FAD-dependent demodification of cmnm(5)s(2)U34 to nm(5)s(2)U34, followed by the transfer of a methyl group from S-adenosyl-L-methionine to nm(5)s(2)U34, to form mnm(5)s(2)U34.</text>
</comment>
<dbReference type="NCBIfam" id="TIGR03197">
    <property type="entry name" value="MnmC_Cterm"/>
    <property type="match status" value="1"/>
</dbReference>
<dbReference type="InterPro" id="IPR029063">
    <property type="entry name" value="SAM-dependent_MTases_sf"/>
</dbReference>
<sequence length="675" mass="77222">MTINSKIMSHADIEWQDGLPYSKQFQDIYFSRQDGLEETHYTFIEGNHLKERWSLSNSSDFRILEVGFGTGLNCLSTIDHWQSFNKDSWLHYHSIEKFPLKRDDLLRALSFWPSLKNLMETLISQYPMPLYGVTEIIFPDHRATLYLHFMDVIEACDHLILENQQFNSFYLDGFAPSKNPDTWSEVLFKKIAQLSATDAHFATFSAAGYVRRGLQKYGFKVNKRSGFGTKREMLIGSIKTPKVDCESVSMNTTKPWFQRPESIAEEARIAVIGSGIAGATTALMLANDGYQVEVFESKNEIAAGGSGSASGIFYPFLTKDFNDQSLLFFHAYQKLIHWLDRLELAEYTKNIGVLKLHKDAQFNTQLFNQLGDSNDFDSWLRQWPEASSSGLTYPLLKQGILFPRSGYVDLKRLCEKLLDHPKIEVRLNSRVERLDDFSHGWKLEVNNDVENFDAVVICNAYSAHELLPKSFLPGNKVRGQTAKLSIPKDFPKPPYILCESNYCIPMEDSLYVGATFELNNHNENFDAKSHQELVENLNVLFEDATFSVEQAEPGRVGFRHCSVDRLPYVGPLPKFEQTLLDYQHLWKGNQRVKHPSAQYWPALYVNIAHGARGITTSFLAAELVLNYINGDSFAVSPSIREQLHPSRPLIRELRKPKNQRLPFFQEMPSMSEHGS</sequence>
<keyword evidence="1 10" id="KW-0963">Cytoplasm</keyword>
<dbReference type="Pfam" id="PF05430">
    <property type="entry name" value="Methyltransf_30"/>
    <property type="match status" value="1"/>
</dbReference>
<dbReference type="InterPro" id="IPR047785">
    <property type="entry name" value="tRNA_MNMC2"/>
</dbReference>
<dbReference type="NCBIfam" id="NF002481">
    <property type="entry name" value="PRK01747.1-2"/>
    <property type="match status" value="1"/>
</dbReference>
<dbReference type="GO" id="GO:0004808">
    <property type="term" value="F:tRNA (5-methylaminomethyl-2-thiouridylate)(34)-methyltransferase activity"/>
    <property type="evidence" value="ECO:0007669"/>
    <property type="project" value="UniProtKB-EC"/>
</dbReference>
<evidence type="ECO:0000313" key="14">
    <source>
        <dbReference type="Proteomes" id="UP001239782"/>
    </source>
</evidence>
<gene>
    <name evidence="10 13" type="primary">mnmC</name>
    <name evidence="13" type="ORF">Q9312_04660</name>
</gene>
<keyword evidence="9 10" id="KW-0511">Multifunctional enzyme</keyword>
<keyword evidence="7 10" id="KW-0274">FAD</keyword>
<dbReference type="InterPro" id="IPR017610">
    <property type="entry name" value="tRNA_S-uridine_synth_MnmC_C"/>
</dbReference>
<keyword evidence="5 10" id="KW-0949">S-adenosyl-L-methionine</keyword>
<keyword evidence="4 10" id="KW-0808">Transferase</keyword>
<reference evidence="13 14" key="1">
    <citation type="submission" date="2023-08" db="EMBL/GenBank/DDBJ databases">
        <title>Pleionea litopenaei sp. nov., isolated from stomach of juvenile Litopenaeus vannamei.</title>
        <authorList>
            <person name="Rho A.M."/>
            <person name="Hwang C.Y."/>
        </authorList>
    </citation>
    <scope>NUCLEOTIDE SEQUENCE [LARGE SCALE GENOMIC DNA]</scope>
    <source>
        <strain evidence="13 14">HL-JVS1</strain>
    </source>
</reference>